<dbReference type="Pfam" id="PF01408">
    <property type="entry name" value="GFO_IDH_MocA"/>
    <property type="match status" value="1"/>
</dbReference>
<reference evidence="6 7" key="1">
    <citation type="submission" date="2014-02" db="EMBL/GenBank/DDBJ databases">
        <title>The small core and large imbalanced accessory genome model reveals a collaborative survival strategy of Sorangium cellulosum strains in nature.</title>
        <authorList>
            <person name="Han K."/>
            <person name="Peng R."/>
            <person name="Blom J."/>
            <person name="Li Y.-Z."/>
        </authorList>
    </citation>
    <scope>NUCLEOTIDE SEQUENCE [LARGE SCALE GENOMIC DNA]</scope>
    <source>
        <strain evidence="6 7">So0157-25</strain>
    </source>
</reference>
<dbReference type="PRINTS" id="PR01775">
    <property type="entry name" value="GLFROXRDTASE"/>
</dbReference>
<feature type="region of interest" description="Disordered" evidence="3">
    <location>
        <begin position="338"/>
        <end position="374"/>
    </location>
</feature>
<evidence type="ECO:0000256" key="3">
    <source>
        <dbReference type="SAM" id="MobiDB-lite"/>
    </source>
</evidence>
<accession>A0A150PB87</accession>
<dbReference type="InterPro" id="IPR000683">
    <property type="entry name" value="Gfo/Idh/MocA-like_OxRdtase_N"/>
</dbReference>
<evidence type="ECO:0000259" key="5">
    <source>
        <dbReference type="Pfam" id="PF22725"/>
    </source>
</evidence>
<feature type="domain" description="GFO/IDH/MocA-like oxidoreductase" evidence="5">
    <location>
        <begin position="145"/>
        <end position="261"/>
    </location>
</feature>
<dbReference type="Gene3D" id="3.30.360.10">
    <property type="entry name" value="Dihydrodipicolinate Reductase, domain 2"/>
    <property type="match status" value="1"/>
</dbReference>
<proteinExistence type="inferred from homology"/>
<comment type="caution">
    <text evidence="6">The sequence shown here is derived from an EMBL/GenBank/DDBJ whole genome shotgun (WGS) entry which is preliminary data.</text>
</comment>
<evidence type="ECO:0000256" key="1">
    <source>
        <dbReference type="ARBA" id="ARBA00010928"/>
    </source>
</evidence>
<dbReference type="GO" id="GO:0000166">
    <property type="term" value="F:nucleotide binding"/>
    <property type="evidence" value="ECO:0007669"/>
    <property type="project" value="InterPro"/>
</dbReference>
<dbReference type="GO" id="GO:0016491">
    <property type="term" value="F:oxidoreductase activity"/>
    <property type="evidence" value="ECO:0007669"/>
    <property type="project" value="UniProtKB-KW"/>
</dbReference>
<dbReference type="InterPro" id="IPR008354">
    <property type="entry name" value="Glc-Fru_OxRdtase_bac"/>
</dbReference>
<dbReference type="Gene3D" id="3.40.50.720">
    <property type="entry name" value="NAD(P)-binding Rossmann-like Domain"/>
    <property type="match status" value="1"/>
</dbReference>
<dbReference type="EMBL" id="JELY01002318">
    <property type="protein sequence ID" value="KYF52957.1"/>
    <property type="molecule type" value="Genomic_DNA"/>
</dbReference>
<dbReference type="SUPFAM" id="SSF51735">
    <property type="entry name" value="NAD(P)-binding Rossmann-fold domains"/>
    <property type="match status" value="1"/>
</dbReference>
<dbReference type="Pfam" id="PF22725">
    <property type="entry name" value="GFO_IDH_MocA_C3"/>
    <property type="match status" value="1"/>
</dbReference>
<evidence type="ECO:0000313" key="7">
    <source>
        <dbReference type="Proteomes" id="UP000075420"/>
    </source>
</evidence>
<dbReference type="PANTHER" id="PTHR22604">
    <property type="entry name" value="OXIDOREDUCTASES"/>
    <property type="match status" value="1"/>
</dbReference>
<dbReference type="InterPro" id="IPR055170">
    <property type="entry name" value="GFO_IDH_MocA-like_dom"/>
</dbReference>
<sequence>MARTASNESRKIRYAVVGAGNIAQVAVLPAFKNAAENSELVAIVSGDPDKRAALGERYGVSALGGYDDFEDVLKRARVDAVYIALPNTMHREYTERAAAAGVHVLCEKPMAMTEEDCEAMIRATKDRGVKLMIAYRLHFEEGNLRAVEIARSGKLGEVRAFTSLFTHVVRPGDIRTRSEQGGGALFDLGVYCVNAARYLFREEPSEALAVSLRLDDRRARDVDETTSAILRFPSGAVAQFTVSQGLAGVSSFRIAGTEGELRVEPAFEYSSDIEHHLTVGGKTEVTTFKSRDQFAPELIYFSRCILEDREPEPSGLEGYADVRVMLAIQESAASGRAEAIAPFQREQRPGLGQSIKKPPVDPPEPVKAPSPSEQ</sequence>
<keyword evidence="2" id="KW-0560">Oxidoreductase</keyword>
<dbReference type="SUPFAM" id="SSF55347">
    <property type="entry name" value="Glyceraldehyde-3-phosphate dehydrogenase-like, C-terminal domain"/>
    <property type="match status" value="1"/>
</dbReference>
<organism evidence="6 7">
    <name type="scientific">Sorangium cellulosum</name>
    <name type="common">Polyangium cellulosum</name>
    <dbReference type="NCBI Taxonomy" id="56"/>
    <lineage>
        <taxon>Bacteria</taxon>
        <taxon>Pseudomonadati</taxon>
        <taxon>Myxococcota</taxon>
        <taxon>Polyangia</taxon>
        <taxon>Polyangiales</taxon>
        <taxon>Polyangiaceae</taxon>
        <taxon>Sorangium</taxon>
    </lineage>
</organism>
<evidence type="ECO:0000313" key="6">
    <source>
        <dbReference type="EMBL" id="KYF52957.1"/>
    </source>
</evidence>
<dbReference type="InterPro" id="IPR050984">
    <property type="entry name" value="Gfo/Idh/MocA_domain"/>
</dbReference>
<evidence type="ECO:0000256" key="2">
    <source>
        <dbReference type="ARBA" id="ARBA00023002"/>
    </source>
</evidence>
<evidence type="ECO:0000259" key="4">
    <source>
        <dbReference type="Pfam" id="PF01408"/>
    </source>
</evidence>
<dbReference type="AlphaFoldDB" id="A0A150PB87"/>
<name>A0A150PB87_SORCE</name>
<gene>
    <name evidence="6" type="ORF">BE08_01190</name>
</gene>
<dbReference type="Proteomes" id="UP000075420">
    <property type="component" value="Unassembled WGS sequence"/>
</dbReference>
<dbReference type="PANTHER" id="PTHR22604:SF105">
    <property type="entry name" value="TRANS-1,2-DIHYDROBENZENE-1,2-DIOL DEHYDROGENASE"/>
    <property type="match status" value="1"/>
</dbReference>
<comment type="similarity">
    <text evidence="1">Belongs to the Gfo/Idh/MocA family.</text>
</comment>
<feature type="domain" description="Gfo/Idh/MocA-like oxidoreductase N-terminal" evidence="4">
    <location>
        <begin position="12"/>
        <end position="135"/>
    </location>
</feature>
<dbReference type="InterPro" id="IPR036291">
    <property type="entry name" value="NAD(P)-bd_dom_sf"/>
</dbReference>
<protein>
    <submittedName>
        <fullName evidence="6">Oxidoreductase</fullName>
    </submittedName>
</protein>